<name>A0A3S9MYJ7_9FLAO</name>
<keyword evidence="3 6" id="KW-0732">Signal</keyword>
<dbReference type="InterPro" id="IPR026444">
    <property type="entry name" value="Secre_tail"/>
</dbReference>
<dbReference type="OrthoDB" id="5485925at2"/>
<feature type="compositionally biased region" description="Basic and acidic residues" evidence="5">
    <location>
        <begin position="448"/>
        <end position="463"/>
    </location>
</feature>
<proteinExistence type="inferred from homology"/>
<protein>
    <submittedName>
        <fullName evidence="8">T9SS type A sorting domain-containing protein</fullName>
    </submittedName>
</protein>
<feature type="signal peptide" evidence="6">
    <location>
        <begin position="1"/>
        <end position="18"/>
    </location>
</feature>
<evidence type="ECO:0000256" key="4">
    <source>
        <dbReference type="ARBA" id="ARBA00022801"/>
    </source>
</evidence>
<dbReference type="RefSeq" id="WP_126447249.1">
    <property type="nucleotide sequence ID" value="NZ_CP034549.1"/>
</dbReference>
<gene>
    <name evidence="8" type="ORF">EJ995_07715</name>
</gene>
<feature type="chain" id="PRO_5019292723" evidence="6">
    <location>
        <begin position="19"/>
        <end position="658"/>
    </location>
</feature>
<evidence type="ECO:0000313" key="9">
    <source>
        <dbReference type="Proteomes" id="UP000279600"/>
    </source>
</evidence>
<dbReference type="GO" id="GO:0004518">
    <property type="term" value="F:nuclease activity"/>
    <property type="evidence" value="ECO:0007669"/>
    <property type="project" value="UniProtKB-KW"/>
</dbReference>
<feature type="region of interest" description="Disordered" evidence="5">
    <location>
        <begin position="447"/>
        <end position="486"/>
    </location>
</feature>
<dbReference type="InterPro" id="IPR038081">
    <property type="entry name" value="CalX-like_sf"/>
</dbReference>
<accession>A0A3S9MYJ7</accession>
<dbReference type="InterPro" id="IPR044925">
    <property type="entry name" value="His-Me_finger_sf"/>
</dbReference>
<dbReference type="KEGG" id="noj:EJ995_07715"/>
<evidence type="ECO:0000256" key="3">
    <source>
        <dbReference type="ARBA" id="ARBA00022729"/>
    </source>
</evidence>
<dbReference type="PANTHER" id="PTHR33607:SF2">
    <property type="entry name" value="ENDONUCLEASE-1"/>
    <property type="match status" value="1"/>
</dbReference>
<dbReference type="Pfam" id="PF04231">
    <property type="entry name" value="Endonuclease_1"/>
    <property type="match status" value="1"/>
</dbReference>
<keyword evidence="4" id="KW-0378">Hydrolase</keyword>
<dbReference type="Proteomes" id="UP000279600">
    <property type="component" value="Chromosome"/>
</dbReference>
<feature type="region of interest" description="Disordered" evidence="5">
    <location>
        <begin position="166"/>
        <end position="202"/>
    </location>
</feature>
<dbReference type="SUPFAM" id="SSF141072">
    <property type="entry name" value="CalX-like"/>
    <property type="match status" value="1"/>
</dbReference>
<dbReference type="GO" id="GO:0016787">
    <property type="term" value="F:hydrolase activity"/>
    <property type="evidence" value="ECO:0007669"/>
    <property type="project" value="UniProtKB-KW"/>
</dbReference>
<dbReference type="InterPro" id="IPR007346">
    <property type="entry name" value="Endonuclease-I"/>
</dbReference>
<feature type="domain" description="Secretion system C-terminal sorting" evidence="7">
    <location>
        <begin position="590"/>
        <end position="657"/>
    </location>
</feature>
<evidence type="ECO:0000256" key="6">
    <source>
        <dbReference type="SAM" id="SignalP"/>
    </source>
</evidence>
<keyword evidence="2" id="KW-0540">Nuclease</keyword>
<dbReference type="EMBL" id="CP034549">
    <property type="protein sequence ID" value="AZQ44123.1"/>
    <property type="molecule type" value="Genomic_DNA"/>
</dbReference>
<keyword evidence="9" id="KW-1185">Reference proteome</keyword>
<evidence type="ECO:0000313" key="8">
    <source>
        <dbReference type="EMBL" id="AZQ44123.1"/>
    </source>
</evidence>
<dbReference type="Pfam" id="PF18962">
    <property type="entry name" value="Por_Secre_tail"/>
    <property type="match status" value="1"/>
</dbReference>
<evidence type="ECO:0000256" key="1">
    <source>
        <dbReference type="ARBA" id="ARBA00006429"/>
    </source>
</evidence>
<dbReference type="AlphaFoldDB" id="A0A3S9MYJ7"/>
<reference evidence="8 9" key="1">
    <citation type="submission" date="2018-12" db="EMBL/GenBank/DDBJ databases">
        <title>Complete genome of Nonlabens sp. MJ115.</title>
        <authorList>
            <person name="Choi H.S."/>
            <person name="Jung J."/>
        </authorList>
    </citation>
    <scope>NUCLEOTIDE SEQUENCE [LARGE SCALE GENOMIC DNA]</scope>
    <source>
        <strain evidence="8 9">MJ115</strain>
    </source>
</reference>
<evidence type="ECO:0000256" key="5">
    <source>
        <dbReference type="SAM" id="MobiDB-lite"/>
    </source>
</evidence>
<dbReference type="SUPFAM" id="SSF54060">
    <property type="entry name" value="His-Me finger endonucleases"/>
    <property type="match status" value="1"/>
</dbReference>
<organism evidence="8 9">
    <name type="scientific">Nonlabens ponticola</name>
    <dbReference type="NCBI Taxonomy" id="2496866"/>
    <lineage>
        <taxon>Bacteria</taxon>
        <taxon>Pseudomonadati</taxon>
        <taxon>Bacteroidota</taxon>
        <taxon>Flavobacteriia</taxon>
        <taxon>Flavobacteriales</taxon>
        <taxon>Flavobacteriaceae</taxon>
        <taxon>Nonlabens</taxon>
    </lineage>
</organism>
<dbReference type="PANTHER" id="PTHR33607">
    <property type="entry name" value="ENDONUCLEASE-1"/>
    <property type="match status" value="1"/>
</dbReference>
<dbReference type="NCBIfam" id="TIGR04183">
    <property type="entry name" value="Por_Secre_tail"/>
    <property type="match status" value="1"/>
</dbReference>
<dbReference type="Gene3D" id="2.60.40.2030">
    <property type="match status" value="1"/>
</dbReference>
<evidence type="ECO:0000259" key="7">
    <source>
        <dbReference type="Pfam" id="PF18962"/>
    </source>
</evidence>
<sequence>MRNFYVLLIVGVLAFAKANSQVVINELDADTPSTNDKQFVELLTPQPFTELDDYVLVFFNGNPNSSTTGNGRSYYAVDLDGLVTDFNGLVVLGSSKVVPAPDRRLAESNIQLGADAVAVYRGSTADFPDRTFATQENLISALVYDTDDTDSQALLTLLGEQVQYDEDENGRQTTESIQRKADGTYETKAPTPHSFNDTDEPSYIGIDFTLDPEGRLDEGQDFDIIFNLTKPADQDFTISFSLSNRGFNTQDYTGANSVSFQEGETTKTLSYSLIDDDLDEGDEFLRVNLGNSLPIGYKRLKDNEETAVIDNDFVVAAYGTPLNPTYGVVSSTQPDGYYDNLEGKSGDELAQAITNLIAETGVVRIHSYDDVTTILKDADASPENSNKVWLMYTEQDRRDIDFQTGSNNQGTWNREHIYSRSRGNFFSLEDFDETADGIDEWIETSVDSTRHGNSDAHHLRATDGPENSSRGNQDYPEYNGPERSQGSWHGDVARAMFYMALRYNNVDLVRGNPDNSTVGAMGDLDVLLEWNEQDPPDDFEMNRNNVIYEWQRNRNPFIDNPELADFIWGEQAGETFTLSNESNQLTKLTIYPNPSPGSFFISNVEQPMEVVIYDAMGRMTYYTQIDRDAKINTNLASGIYLVRLNQGEMVRTLKLIIE</sequence>
<comment type="similarity">
    <text evidence="1">Belongs to the EndA/NucM nuclease family.</text>
</comment>
<evidence type="ECO:0000256" key="2">
    <source>
        <dbReference type="ARBA" id="ARBA00022722"/>
    </source>
</evidence>